<dbReference type="Pfam" id="PF01910">
    <property type="entry name" value="Thiamine_BP"/>
    <property type="match status" value="1"/>
</dbReference>
<dbReference type="InterPro" id="IPR002767">
    <property type="entry name" value="Thiamine_BP"/>
</dbReference>
<feature type="domain" description="Thiamine-binding protein" evidence="2">
    <location>
        <begin position="4"/>
        <end position="96"/>
    </location>
</feature>
<dbReference type="AlphaFoldDB" id="A0A1M5C324"/>
<name>A0A1M5C324_9FIRM</name>
<dbReference type="PANTHER" id="PTHR33777:SF1">
    <property type="entry name" value="UPF0045 PROTEIN ECM15"/>
    <property type="match status" value="1"/>
</dbReference>
<dbReference type="Gene3D" id="3.30.70.930">
    <property type="match status" value="1"/>
</dbReference>
<dbReference type="OrthoDB" id="5886358at2"/>
<evidence type="ECO:0000256" key="1">
    <source>
        <dbReference type="ARBA" id="ARBA00010272"/>
    </source>
</evidence>
<comment type="similarity">
    <text evidence="1">Belongs to the UPF0045 family.</text>
</comment>
<protein>
    <submittedName>
        <fullName evidence="3">Uncharacterized protein, MTH1187 family</fullName>
    </submittedName>
</protein>
<proteinExistence type="inferred from homology"/>
<organism evidence="3 4">
    <name type="scientific">Desulforamulus putei DSM 12395</name>
    <dbReference type="NCBI Taxonomy" id="1121429"/>
    <lineage>
        <taxon>Bacteria</taxon>
        <taxon>Bacillati</taxon>
        <taxon>Bacillota</taxon>
        <taxon>Clostridia</taxon>
        <taxon>Eubacteriales</taxon>
        <taxon>Peptococcaceae</taxon>
        <taxon>Desulforamulus</taxon>
    </lineage>
</organism>
<dbReference type="STRING" id="1121429.SAMN02745133_02785"/>
<accession>A0A1M5C324</accession>
<evidence type="ECO:0000313" key="3">
    <source>
        <dbReference type="EMBL" id="SHF49017.1"/>
    </source>
</evidence>
<gene>
    <name evidence="3" type="ORF">SAMN02745133_02785</name>
</gene>
<dbReference type="SUPFAM" id="SSF89957">
    <property type="entry name" value="MTH1187/YkoF-like"/>
    <property type="match status" value="1"/>
</dbReference>
<evidence type="ECO:0000259" key="2">
    <source>
        <dbReference type="Pfam" id="PF01910"/>
    </source>
</evidence>
<reference evidence="4" key="1">
    <citation type="submission" date="2016-11" db="EMBL/GenBank/DDBJ databases">
        <authorList>
            <person name="Varghese N."/>
            <person name="Submissions S."/>
        </authorList>
    </citation>
    <scope>NUCLEOTIDE SEQUENCE [LARGE SCALE GENOMIC DNA]</scope>
    <source>
        <strain evidence="4">DSM 12395</strain>
    </source>
</reference>
<dbReference type="GO" id="GO:0005829">
    <property type="term" value="C:cytosol"/>
    <property type="evidence" value="ECO:0007669"/>
    <property type="project" value="TreeGrafter"/>
</dbReference>
<keyword evidence="4" id="KW-1185">Reference proteome</keyword>
<sequence length="106" mass="11367">MAIVEVTVIPLGTGSTSLSSFVAGCVRVLEQAAGIKYQLTPMGTVIEGDLTRVMELVRQMHEQPFLVGASRVSTTIRIDDRRDKEGTMQGKVASVETKLMTPGGTD</sequence>
<evidence type="ECO:0000313" key="4">
    <source>
        <dbReference type="Proteomes" id="UP000184148"/>
    </source>
</evidence>
<dbReference type="InterPro" id="IPR029756">
    <property type="entry name" value="MTH1187/YkoF-like"/>
</dbReference>
<dbReference type="Proteomes" id="UP000184148">
    <property type="component" value="Unassembled WGS sequence"/>
</dbReference>
<dbReference type="PANTHER" id="PTHR33777">
    <property type="entry name" value="UPF0045 PROTEIN ECM15"/>
    <property type="match status" value="1"/>
</dbReference>
<dbReference type="NCBIfam" id="TIGR00106">
    <property type="entry name" value="MTH1187 family thiamine-binding protein"/>
    <property type="match status" value="1"/>
</dbReference>
<dbReference type="RefSeq" id="WP_073239979.1">
    <property type="nucleotide sequence ID" value="NZ_FQUY01000027.1"/>
</dbReference>
<dbReference type="InterPro" id="IPR051614">
    <property type="entry name" value="UPF0045_domain"/>
</dbReference>
<dbReference type="EMBL" id="FQUY01000027">
    <property type="protein sequence ID" value="SHF49017.1"/>
    <property type="molecule type" value="Genomic_DNA"/>
</dbReference>